<dbReference type="InterPro" id="IPR013525">
    <property type="entry name" value="ABC2_TM"/>
</dbReference>
<feature type="transmembrane region" description="Helical" evidence="5">
    <location>
        <begin position="171"/>
        <end position="192"/>
    </location>
</feature>
<feature type="transmembrane region" description="Helical" evidence="5">
    <location>
        <begin position="38"/>
        <end position="58"/>
    </location>
</feature>
<evidence type="ECO:0000256" key="2">
    <source>
        <dbReference type="ARBA" id="ARBA00022692"/>
    </source>
</evidence>
<dbReference type="PANTHER" id="PTHR43229:SF2">
    <property type="entry name" value="NODULATION PROTEIN J"/>
    <property type="match status" value="1"/>
</dbReference>
<feature type="transmembrane region" description="Helical" evidence="5">
    <location>
        <begin position="142"/>
        <end position="164"/>
    </location>
</feature>
<sequence>MYAPGTFSPSPEQASIARILYAQATIEAKLFLRHGEQLLLSFIIPWGMLIAIATLPLIDSPTPLTQAVPMMLSVAAMSSGFTGQAISLAFDRRYGALKRAGASGVPTWAIILGKICGVLVVSTLQLILLLGTSLLFGWSGAVGTAIMVFFLGVAAFTAIGMLVGGTLSSELVLGLANLIWVVLVGIASYVIFRAQTQPGVLLNLIPSVSLANGLTTAFSGGIPWLEILILLGWLVLSSLAAIRWFKFTN</sequence>
<dbReference type="GO" id="GO:0016020">
    <property type="term" value="C:membrane"/>
    <property type="evidence" value="ECO:0007669"/>
    <property type="project" value="UniProtKB-SubCell"/>
</dbReference>
<evidence type="ECO:0000256" key="4">
    <source>
        <dbReference type="ARBA" id="ARBA00023136"/>
    </source>
</evidence>
<evidence type="ECO:0000256" key="5">
    <source>
        <dbReference type="SAM" id="Phobius"/>
    </source>
</evidence>
<evidence type="ECO:0000313" key="8">
    <source>
        <dbReference type="Proteomes" id="UP000271380"/>
    </source>
</evidence>
<dbReference type="InterPro" id="IPR051784">
    <property type="entry name" value="Nod_factor_ABC_transporter"/>
</dbReference>
<feature type="transmembrane region" description="Helical" evidence="5">
    <location>
        <begin position="70"/>
        <end position="90"/>
    </location>
</feature>
<keyword evidence="4 5" id="KW-0472">Membrane</keyword>
<evidence type="ECO:0000256" key="1">
    <source>
        <dbReference type="ARBA" id="ARBA00004141"/>
    </source>
</evidence>
<evidence type="ECO:0000259" key="6">
    <source>
        <dbReference type="Pfam" id="PF12698"/>
    </source>
</evidence>
<dbReference type="EMBL" id="LR134377">
    <property type="protein sequence ID" value="VEH08548.1"/>
    <property type="molecule type" value="Genomic_DNA"/>
</dbReference>
<feature type="transmembrane region" description="Helical" evidence="5">
    <location>
        <begin position="222"/>
        <end position="245"/>
    </location>
</feature>
<keyword evidence="2 5" id="KW-0812">Transmembrane</keyword>
<protein>
    <submittedName>
        <fullName evidence="7">ABC-type transporter, permease component</fullName>
    </submittedName>
</protein>
<proteinExistence type="predicted"/>
<dbReference type="AlphaFoldDB" id="A0AB38VWI4"/>
<keyword evidence="3 5" id="KW-1133">Transmembrane helix</keyword>
<name>A0AB38VWI4_9CORY</name>
<feature type="domain" description="ABC-2 type transporter transmembrane" evidence="6">
    <location>
        <begin position="67"/>
        <end position="240"/>
    </location>
</feature>
<dbReference type="PANTHER" id="PTHR43229">
    <property type="entry name" value="NODULATION PROTEIN J"/>
    <property type="match status" value="1"/>
</dbReference>
<dbReference type="Proteomes" id="UP000271380">
    <property type="component" value="Chromosome"/>
</dbReference>
<evidence type="ECO:0000313" key="7">
    <source>
        <dbReference type="EMBL" id="VEH08548.1"/>
    </source>
</evidence>
<dbReference type="Pfam" id="PF12698">
    <property type="entry name" value="ABC2_membrane_3"/>
    <property type="match status" value="1"/>
</dbReference>
<accession>A0AB38VWI4</accession>
<evidence type="ECO:0000256" key="3">
    <source>
        <dbReference type="ARBA" id="ARBA00022989"/>
    </source>
</evidence>
<gene>
    <name evidence="7" type="ORF">NCTC949_01663</name>
</gene>
<dbReference type="GO" id="GO:0140359">
    <property type="term" value="F:ABC-type transporter activity"/>
    <property type="evidence" value="ECO:0007669"/>
    <property type="project" value="InterPro"/>
</dbReference>
<comment type="subcellular location">
    <subcellularLocation>
        <location evidence="1">Membrane</location>
        <topology evidence="1">Multi-pass membrane protein</topology>
    </subcellularLocation>
</comment>
<dbReference type="RefSeq" id="WP_126316933.1">
    <property type="nucleotide sequence ID" value="NZ_JBHOLU010000001.1"/>
</dbReference>
<organism evidence="7 8">
    <name type="scientific">Corynebacterium kutscheri</name>
    <dbReference type="NCBI Taxonomy" id="35755"/>
    <lineage>
        <taxon>Bacteria</taxon>
        <taxon>Bacillati</taxon>
        <taxon>Actinomycetota</taxon>
        <taxon>Actinomycetes</taxon>
        <taxon>Mycobacteriales</taxon>
        <taxon>Corynebacteriaceae</taxon>
        <taxon>Corynebacterium</taxon>
    </lineage>
</organism>
<reference evidence="7 8" key="1">
    <citation type="submission" date="2018-12" db="EMBL/GenBank/DDBJ databases">
        <authorList>
            <consortium name="Pathogen Informatics"/>
        </authorList>
    </citation>
    <scope>NUCLEOTIDE SEQUENCE [LARGE SCALE GENOMIC DNA]</scope>
    <source>
        <strain evidence="7 8">NCTC949</strain>
    </source>
</reference>
<feature type="transmembrane region" description="Helical" evidence="5">
    <location>
        <begin position="111"/>
        <end position="136"/>
    </location>
</feature>